<name>A0A978UCQ9_ZIZJJ</name>
<proteinExistence type="predicted"/>
<sequence>MEPPSLSNSVPSNSKKRLISGTMDSDVVEIPPPMTRTLKMLKNKERSSIELVHDASFDSSFIYSAELFESLNWQVTMHDVIEIDKDDDCSDVIFIDERGDKNNKGKAVKTVSNGNHDHQTEEAIANNLFGTSIAEALGLNGVESSKSSARSSHNFINLDDHSSDLSNDDDDYIDLCSEEFMDVDEYSMLQAHFDNVDIPSGIEAPIPWFSDPLQTKKPVTGSSSVHTRSQTESDAVGPHGIKSSSSLRLSDTGHFSKMSIPMSNSSLHIHVDGASHSPGMLPHSTQYKNKSASFQHKGSAPNLSLGVESSKSTWLKPFQRKKKPVSSSSSNYNSISQLDAMKLPSGVEPSYWGQNVSDTVKKQGAANNFYASSLLLHTDTLNYPPGVISQPRLSPFVNHTAHSSFFQPLNSAYHPQDSDMSWGVDYVHAQRDAATVGSSTNNVQTFSSMDKDEILQRFRLFKQFDTVEDHSDHHYAGKGSSTKHPSKNWAKRIQEEWRILEKDLPGELELIVKMFSCRMVAQTGDSCILGVASSFCTTFSYTIFVRVYESRMDLLRAVIVGAEGTPYHDGLFFFDVFFPSGYPNIPPQVHYHSGGLRINPNLYNCGKVCLSLLNTWSGNKNEKWLPGVSTMLQVLVSIQGLILNPKPFFNEPGYARMSGSPNGEIQSQQYNENTFILSLKTMVYIIRRPPKHFEELVMGHFYNRSRDILVACRAYMDGAQVGCLVKGGVQDVDEGDKSCSKTFQNSLPSVVQMLIKEFSQIGAPKDCEGDKVSTPTVNGNEHTNNLSQVAT</sequence>
<evidence type="ECO:0000256" key="2">
    <source>
        <dbReference type="ARBA" id="ARBA00022786"/>
    </source>
</evidence>
<dbReference type="CDD" id="cd23837">
    <property type="entry name" value="UBCc_UBE2O"/>
    <property type="match status" value="1"/>
</dbReference>
<dbReference type="SMART" id="SM00212">
    <property type="entry name" value="UBCc"/>
    <property type="match status" value="1"/>
</dbReference>
<comment type="caution">
    <text evidence="5">The sequence shown here is derived from an EMBL/GenBank/DDBJ whole genome shotgun (WGS) entry which is preliminary data.</text>
</comment>
<feature type="compositionally biased region" description="Polar residues" evidence="3">
    <location>
        <begin position="220"/>
        <end position="233"/>
    </location>
</feature>
<accession>A0A978UCQ9</accession>
<dbReference type="AlphaFoldDB" id="A0A978UCQ9"/>
<feature type="region of interest" description="Disordered" evidence="3">
    <location>
        <begin position="1"/>
        <end position="20"/>
    </location>
</feature>
<gene>
    <name evidence="5" type="ORF">FEM48_Zijuj12G0102500</name>
</gene>
<evidence type="ECO:0000313" key="5">
    <source>
        <dbReference type="EMBL" id="KAH7512552.1"/>
    </source>
</evidence>
<dbReference type="PANTHER" id="PTHR46116">
    <property type="entry name" value="(E3-INDEPENDENT) E2 UBIQUITIN-CONJUGATING ENZYME"/>
    <property type="match status" value="1"/>
</dbReference>
<organism evidence="5 6">
    <name type="scientific">Ziziphus jujuba var. spinosa</name>
    <dbReference type="NCBI Taxonomy" id="714518"/>
    <lineage>
        <taxon>Eukaryota</taxon>
        <taxon>Viridiplantae</taxon>
        <taxon>Streptophyta</taxon>
        <taxon>Embryophyta</taxon>
        <taxon>Tracheophyta</taxon>
        <taxon>Spermatophyta</taxon>
        <taxon>Magnoliopsida</taxon>
        <taxon>eudicotyledons</taxon>
        <taxon>Gunneridae</taxon>
        <taxon>Pentapetalae</taxon>
        <taxon>rosids</taxon>
        <taxon>fabids</taxon>
        <taxon>Rosales</taxon>
        <taxon>Rhamnaceae</taxon>
        <taxon>Paliureae</taxon>
        <taxon>Ziziphus</taxon>
    </lineage>
</organism>
<feature type="region of interest" description="Disordered" evidence="3">
    <location>
        <begin position="213"/>
        <end position="248"/>
    </location>
</feature>
<feature type="region of interest" description="Disordered" evidence="3">
    <location>
        <begin position="766"/>
        <end position="791"/>
    </location>
</feature>
<evidence type="ECO:0000256" key="1">
    <source>
        <dbReference type="ARBA" id="ARBA00022679"/>
    </source>
</evidence>
<dbReference type="Gene3D" id="3.10.110.10">
    <property type="entry name" value="Ubiquitin Conjugating Enzyme"/>
    <property type="match status" value="1"/>
</dbReference>
<dbReference type="Pfam" id="PF00179">
    <property type="entry name" value="UQ_con"/>
    <property type="match status" value="1"/>
</dbReference>
<keyword evidence="1" id="KW-0808">Transferase</keyword>
<dbReference type="InterPro" id="IPR000608">
    <property type="entry name" value="UBC"/>
</dbReference>
<evidence type="ECO:0000259" key="4">
    <source>
        <dbReference type="PROSITE" id="PS50127"/>
    </source>
</evidence>
<evidence type="ECO:0000313" key="6">
    <source>
        <dbReference type="Proteomes" id="UP000813462"/>
    </source>
</evidence>
<protein>
    <recommendedName>
        <fullName evidence="4">UBC core domain-containing protein</fullName>
    </recommendedName>
</protein>
<dbReference type="PANTHER" id="PTHR46116:SF41">
    <property type="entry name" value="UBIQUITIN-CONJUGATING ENZYME E2 25-RELATED"/>
    <property type="match status" value="1"/>
</dbReference>
<keyword evidence="2" id="KW-0833">Ubl conjugation pathway</keyword>
<reference evidence="5" key="1">
    <citation type="journal article" date="2021" name="Front. Plant Sci.">
        <title>Chromosome-Scale Genome Assembly for Chinese Sour Jujube and Insights Into Its Genome Evolution and Domestication Signature.</title>
        <authorList>
            <person name="Shen L.-Y."/>
            <person name="Luo H."/>
            <person name="Wang X.-L."/>
            <person name="Wang X.-M."/>
            <person name="Qiu X.-J."/>
            <person name="Liu H."/>
            <person name="Zhou S.-S."/>
            <person name="Jia K.-H."/>
            <person name="Nie S."/>
            <person name="Bao Y.-T."/>
            <person name="Zhang R.-G."/>
            <person name="Yun Q.-Z."/>
            <person name="Chai Y.-H."/>
            <person name="Lu J.-Y."/>
            <person name="Li Y."/>
            <person name="Zhao S.-W."/>
            <person name="Mao J.-F."/>
            <person name="Jia S.-G."/>
            <person name="Mao Y.-M."/>
        </authorList>
    </citation>
    <scope>NUCLEOTIDE SEQUENCE</scope>
    <source>
        <strain evidence="5">AT0</strain>
        <tissue evidence="5">Leaf</tissue>
    </source>
</reference>
<dbReference type="GO" id="GO:0061631">
    <property type="term" value="F:ubiquitin conjugating enzyme activity"/>
    <property type="evidence" value="ECO:0007669"/>
    <property type="project" value="TreeGrafter"/>
</dbReference>
<dbReference type="PROSITE" id="PS50127">
    <property type="entry name" value="UBC_2"/>
    <property type="match status" value="1"/>
</dbReference>
<evidence type="ECO:0000256" key="3">
    <source>
        <dbReference type="SAM" id="MobiDB-lite"/>
    </source>
</evidence>
<dbReference type="SUPFAM" id="SSF54495">
    <property type="entry name" value="UBC-like"/>
    <property type="match status" value="1"/>
</dbReference>
<feature type="compositionally biased region" description="Polar residues" evidence="3">
    <location>
        <begin position="773"/>
        <end position="791"/>
    </location>
</feature>
<dbReference type="Proteomes" id="UP000813462">
    <property type="component" value="Unassembled WGS sequence"/>
</dbReference>
<dbReference type="InterPro" id="IPR016135">
    <property type="entry name" value="UBQ-conjugating_enzyme/RWD"/>
</dbReference>
<feature type="compositionally biased region" description="Low complexity" evidence="3">
    <location>
        <begin position="1"/>
        <end position="13"/>
    </location>
</feature>
<dbReference type="EMBL" id="JAEACU010000012">
    <property type="protein sequence ID" value="KAH7512552.1"/>
    <property type="molecule type" value="Genomic_DNA"/>
</dbReference>
<feature type="domain" description="UBC core" evidence="4">
    <location>
        <begin position="488"/>
        <end position="683"/>
    </location>
</feature>